<dbReference type="Proteomes" id="UP001434883">
    <property type="component" value="Unassembled WGS sequence"/>
</dbReference>
<reference evidence="1 2" key="1">
    <citation type="submission" date="2021-06" db="EMBL/GenBank/DDBJ databases">
        <authorList>
            <person name="Palmer J.M."/>
        </authorList>
    </citation>
    <scope>NUCLEOTIDE SEQUENCE [LARGE SCALE GENOMIC DNA]</scope>
    <source>
        <strain evidence="1 2">XC_2019</strain>
        <tissue evidence="1">Muscle</tissue>
    </source>
</reference>
<keyword evidence="2" id="KW-1185">Reference proteome</keyword>
<dbReference type="EMBL" id="JAHRIN010004416">
    <property type="protein sequence ID" value="MEQ2192949.1"/>
    <property type="molecule type" value="Genomic_DNA"/>
</dbReference>
<sequence length="100" mass="11640">MEWDIVSNAELRSSTMRMDIRQKSAAIRRSFVLFFCIVGRSQTRTVHWGRYWRGNNEFGLHRFERKGKLVMGGRLLKLFGSKSDFLRIGITAADWNITGV</sequence>
<evidence type="ECO:0000313" key="2">
    <source>
        <dbReference type="Proteomes" id="UP001434883"/>
    </source>
</evidence>
<proteinExistence type="predicted"/>
<accession>A0ABV0QAU7</accession>
<comment type="caution">
    <text evidence="1">The sequence shown here is derived from an EMBL/GenBank/DDBJ whole genome shotgun (WGS) entry which is preliminary data.</text>
</comment>
<gene>
    <name evidence="1" type="ORF">XENOCAPTIV_020465</name>
</gene>
<name>A0ABV0QAU7_9TELE</name>
<evidence type="ECO:0000313" key="1">
    <source>
        <dbReference type="EMBL" id="MEQ2192949.1"/>
    </source>
</evidence>
<organism evidence="1 2">
    <name type="scientific">Xenoophorus captivus</name>
    <dbReference type="NCBI Taxonomy" id="1517983"/>
    <lineage>
        <taxon>Eukaryota</taxon>
        <taxon>Metazoa</taxon>
        <taxon>Chordata</taxon>
        <taxon>Craniata</taxon>
        <taxon>Vertebrata</taxon>
        <taxon>Euteleostomi</taxon>
        <taxon>Actinopterygii</taxon>
        <taxon>Neopterygii</taxon>
        <taxon>Teleostei</taxon>
        <taxon>Neoteleostei</taxon>
        <taxon>Acanthomorphata</taxon>
        <taxon>Ovalentaria</taxon>
        <taxon>Atherinomorphae</taxon>
        <taxon>Cyprinodontiformes</taxon>
        <taxon>Goodeidae</taxon>
        <taxon>Xenoophorus</taxon>
    </lineage>
</organism>
<protein>
    <submittedName>
        <fullName evidence="1">Uncharacterized protein</fullName>
    </submittedName>
</protein>